<proteinExistence type="predicted"/>
<comment type="caution">
    <text evidence="1">The sequence shown here is derived from an EMBL/GenBank/DDBJ whole genome shotgun (WGS) entry which is preliminary data.</text>
</comment>
<keyword evidence="2" id="KW-1185">Reference proteome</keyword>
<sequence length="176" mass="19825">MDYKLEDLHKLGARRIGVFSTLPIGCLPSQRTLGGGRGRKCVETYNQAAELLNFKLSKMINNLNSKLPQANLVYVDDYNLLNDMIKNPKTYGNSSSVTMNPLCSNMATDVITMTCFLQDLKFQTEVAVVRVYLRLHLCVINGIHLHVEMLRTMYSGIVITLQRKHTGLWSISSSNI</sequence>
<organism evidence="1 2">
    <name type="scientific">Melia azedarach</name>
    <name type="common">Chinaberry tree</name>
    <dbReference type="NCBI Taxonomy" id="155640"/>
    <lineage>
        <taxon>Eukaryota</taxon>
        <taxon>Viridiplantae</taxon>
        <taxon>Streptophyta</taxon>
        <taxon>Embryophyta</taxon>
        <taxon>Tracheophyta</taxon>
        <taxon>Spermatophyta</taxon>
        <taxon>Magnoliopsida</taxon>
        <taxon>eudicotyledons</taxon>
        <taxon>Gunneridae</taxon>
        <taxon>Pentapetalae</taxon>
        <taxon>rosids</taxon>
        <taxon>malvids</taxon>
        <taxon>Sapindales</taxon>
        <taxon>Meliaceae</taxon>
        <taxon>Melia</taxon>
    </lineage>
</organism>
<dbReference type="Proteomes" id="UP001164539">
    <property type="component" value="Chromosome 14"/>
</dbReference>
<dbReference type="EMBL" id="CM051407">
    <property type="protein sequence ID" value="KAJ4702166.1"/>
    <property type="molecule type" value="Genomic_DNA"/>
</dbReference>
<reference evidence="1 2" key="1">
    <citation type="journal article" date="2023" name="Science">
        <title>Complex scaffold remodeling in plant triterpene biosynthesis.</title>
        <authorList>
            <person name="De La Pena R."/>
            <person name="Hodgson H."/>
            <person name="Liu J.C."/>
            <person name="Stephenson M.J."/>
            <person name="Martin A.C."/>
            <person name="Owen C."/>
            <person name="Harkess A."/>
            <person name="Leebens-Mack J."/>
            <person name="Jimenez L.E."/>
            <person name="Osbourn A."/>
            <person name="Sattely E.S."/>
        </authorList>
    </citation>
    <scope>NUCLEOTIDE SEQUENCE [LARGE SCALE GENOMIC DNA]</scope>
    <source>
        <strain evidence="2">cv. JPN11</strain>
        <tissue evidence="1">Leaf</tissue>
    </source>
</reference>
<gene>
    <name evidence="1" type="ORF">OWV82_025285</name>
</gene>
<protein>
    <submittedName>
        <fullName evidence="1">GDSL esterase/lipase</fullName>
    </submittedName>
</protein>
<evidence type="ECO:0000313" key="2">
    <source>
        <dbReference type="Proteomes" id="UP001164539"/>
    </source>
</evidence>
<accession>A0ACC1WSL6</accession>
<name>A0ACC1WSL6_MELAZ</name>
<evidence type="ECO:0000313" key="1">
    <source>
        <dbReference type="EMBL" id="KAJ4702166.1"/>
    </source>
</evidence>